<dbReference type="Gene3D" id="3.40.50.720">
    <property type="entry name" value="NAD(P)-binding Rossmann-like Domain"/>
    <property type="match status" value="1"/>
</dbReference>
<sequence length="56" mass="5998">MTVIGCGAQARTHAELLTRYFPAVHTLHVYDLVPDRASMFAAWVDGGPGGGARPCR</sequence>
<reference evidence="1 2" key="1">
    <citation type="submission" date="2023-02" db="EMBL/GenBank/DDBJ databases">
        <title>Streptomyces sp. SCA4-21 with antifungal activity against Fusarium oxysporum f. sp. cubense, Streptomyces sp. SCA2-17 with antifungal activity against Fusarium oxysporum f. sp. cubense.</title>
        <authorList>
            <person name="Qi D."/>
        </authorList>
    </citation>
    <scope>NUCLEOTIDE SEQUENCE [LARGE SCALE GENOMIC DNA]</scope>
    <source>
        <strain evidence="1 2">SCA4-21</strain>
    </source>
</reference>
<protein>
    <submittedName>
        <fullName evidence="1">Uncharacterized protein</fullName>
    </submittedName>
</protein>
<dbReference type="SUPFAM" id="SSF51735">
    <property type="entry name" value="NAD(P)-binding Rossmann-fold domains"/>
    <property type="match status" value="1"/>
</dbReference>
<name>A0ABY9V973_9ACTN</name>
<dbReference type="InterPro" id="IPR036291">
    <property type="entry name" value="NAD(P)-bd_dom_sf"/>
</dbReference>
<dbReference type="EMBL" id="CP117522">
    <property type="protein sequence ID" value="WNF01334.1"/>
    <property type="molecule type" value="Genomic_DNA"/>
</dbReference>
<proteinExistence type="predicted"/>
<gene>
    <name evidence="1" type="ORF">PS467_41430</name>
</gene>
<dbReference type="InterPro" id="IPR003462">
    <property type="entry name" value="ODC_Mu_crystall"/>
</dbReference>
<evidence type="ECO:0000313" key="2">
    <source>
        <dbReference type="Proteomes" id="UP001305606"/>
    </source>
</evidence>
<evidence type="ECO:0000313" key="1">
    <source>
        <dbReference type="EMBL" id="WNF01334.1"/>
    </source>
</evidence>
<keyword evidence="2" id="KW-1185">Reference proteome</keyword>
<dbReference type="Proteomes" id="UP001305606">
    <property type="component" value="Chromosome"/>
</dbReference>
<accession>A0ABY9V973</accession>
<organism evidence="1 2">
    <name type="scientific">Streptomyces luomodiensis</name>
    <dbReference type="NCBI Taxonomy" id="3026192"/>
    <lineage>
        <taxon>Bacteria</taxon>
        <taxon>Bacillati</taxon>
        <taxon>Actinomycetota</taxon>
        <taxon>Actinomycetes</taxon>
        <taxon>Kitasatosporales</taxon>
        <taxon>Streptomycetaceae</taxon>
        <taxon>Streptomyces</taxon>
    </lineage>
</organism>
<dbReference type="RefSeq" id="WP_311039653.1">
    <property type="nucleotide sequence ID" value="NZ_CP117522.1"/>
</dbReference>
<dbReference type="Pfam" id="PF02423">
    <property type="entry name" value="OCD_Mu_crystall"/>
    <property type="match status" value="1"/>
</dbReference>